<evidence type="ECO:0000313" key="4">
    <source>
        <dbReference type="EMBL" id="OQP68016.1"/>
    </source>
</evidence>
<proteinExistence type="inferred from homology"/>
<dbReference type="Pfam" id="PF00535">
    <property type="entry name" value="Glycos_transf_2"/>
    <property type="match status" value="1"/>
</dbReference>
<dbReference type="RefSeq" id="WP_081160217.1">
    <property type="nucleotide sequence ID" value="NZ_LWBP01000002.1"/>
</dbReference>
<sequence>MSAVTAVIITHNEARNIQQCLASLKTVADEIIVVDSFSTDDTVAICEREGAIVKQQAWLGFGPQKNVGIQLAKHEYILSLDADEALDEVLQASILAAKQQGLQGMYDFTRLNFYYGKFLRHGVEYPDYKIRLFPKSIVRWNDELVHETLQISQNIQQNRLKGHLLHYTYFAIREHVAKANKYTDLGAELNFKKGKRASWFKILFSPLFTFIQAYIVKRGFLDGRHGFIVAVFHAYGAFMKYTKLWMLNNEKKK</sequence>
<dbReference type="SUPFAM" id="SSF53448">
    <property type="entry name" value="Nucleotide-diphospho-sugar transferases"/>
    <property type="match status" value="1"/>
</dbReference>
<dbReference type="InterPro" id="IPR029044">
    <property type="entry name" value="Nucleotide-diphossugar_trans"/>
</dbReference>
<dbReference type="AlphaFoldDB" id="A0A1V9GC47"/>
<dbReference type="PANTHER" id="PTHR43630:SF2">
    <property type="entry name" value="GLYCOSYLTRANSFERASE"/>
    <property type="match status" value="1"/>
</dbReference>
<keyword evidence="2" id="KW-1133">Transmembrane helix</keyword>
<evidence type="ECO:0000256" key="1">
    <source>
        <dbReference type="ARBA" id="ARBA00038494"/>
    </source>
</evidence>
<evidence type="ECO:0000313" key="5">
    <source>
        <dbReference type="Proteomes" id="UP000192276"/>
    </source>
</evidence>
<accession>A0A1V9GC47</accession>
<dbReference type="EMBL" id="LWBP01000002">
    <property type="protein sequence ID" value="OQP68016.1"/>
    <property type="molecule type" value="Genomic_DNA"/>
</dbReference>
<keyword evidence="2" id="KW-0812">Transmembrane</keyword>
<evidence type="ECO:0000256" key="2">
    <source>
        <dbReference type="SAM" id="Phobius"/>
    </source>
</evidence>
<feature type="transmembrane region" description="Helical" evidence="2">
    <location>
        <begin position="198"/>
        <end position="215"/>
    </location>
</feature>
<dbReference type="STRING" id="550983.A4R26_11015"/>
<dbReference type="InterPro" id="IPR001173">
    <property type="entry name" value="Glyco_trans_2-like"/>
</dbReference>
<dbReference type="Proteomes" id="UP000192276">
    <property type="component" value="Unassembled WGS sequence"/>
</dbReference>
<comment type="caution">
    <text evidence="4">The sequence shown here is derived from an EMBL/GenBank/DDBJ whole genome shotgun (WGS) entry which is preliminary data.</text>
</comment>
<gene>
    <name evidence="4" type="ORF">A4R26_11015</name>
</gene>
<feature type="transmembrane region" description="Helical" evidence="2">
    <location>
        <begin position="227"/>
        <end position="247"/>
    </location>
</feature>
<feature type="domain" description="Glycosyltransferase 2-like" evidence="3">
    <location>
        <begin position="6"/>
        <end position="117"/>
    </location>
</feature>
<comment type="similarity">
    <text evidence="1">Belongs to the glycosyltransferase 2 family. WaaE/KdtX subfamily.</text>
</comment>
<evidence type="ECO:0000259" key="3">
    <source>
        <dbReference type="Pfam" id="PF00535"/>
    </source>
</evidence>
<keyword evidence="2" id="KW-0472">Membrane</keyword>
<keyword evidence="5" id="KW-1185">Reference proteome</keyword>
<organism evidence="4 5">
    <name type="scientific">Niastella populi</name>
    <dbReference type="NCBI Taxonomy" id="550983"/>
    <lineage>
        <taxon>Bacteria</taxon>
        <taxon>Pseudomonadati</taxon>
        <taxon>Bacteroidota</taxon>
        <taxon>Chitinophagia</taxon>
        <taxon>Chitinophagales</taxon>
        <taxon>Chitinophagaceae</taxon>
        <taxon>Niastella</taxon>
    </lineage>
</organism>
<protein>
    <recommendedName>
        <fullName evidence="3">Glycosyltransferase 2-like domain-containing protein</fullName>
    </recommendedName>
</protein>
<name>A0A1V9GC47_9BACT</name>
<dbReference type="OrthoDB" id="9815923at2"/>
<dbReference type="Gene3D" id="3.90.550.10">
    <property type="entry name" value="Spore Coat Polysaccharide Biosynthesis Protein SpsA, Chain A"/>
    <property type="match status" value="1"/>
</dbReference>
<reference evidence="5" key="1">
    <citation type="submission" date="2016-04" db="EMBL/GenBank/DDBJ databases">
        <authorList>
            <person name="Chen L."/>
            <person name="Zhuang W."/>
            <person name="Wang G."/>
        </authorList>
    </citation>
    <scope>NUCLEOTIDE SEQUENCE [LARGE SCALE GENOMIC DNA]</scope>
    <source>
        <strain evidence="5">208</strain>
    </source>
</reference>
<dbReference type="CDD" id="cd02511">
    <property type="entry name" value="Beta4Glucosyltransferase"/>
    <property type="match status" value="1"/>
</dbReference>
<dbReference type="PANTHER" id="PTHR43630">
    <property type="entry name" value="POLY-BETA-1,6-N-ACETYL-D-GLUCOSAMINE SYNTHASE"/>
    <property type="match status" value="1"/>
</dbReference>